<sequence>MSVLDPWHNIYTRNIGCHSHSHCHHSGEWDTIEQSIFSLTGFRNHMRLKEKEFPHKSRQFYAAIAEYGSQLYNYQARLRMPKEQLELLKGFSLLQRKAPLHFAGPEAQPWGAAESPPLPPFTVRVSIHRKESQTLENNFREILFLIEEIDVLKALLRDIRDGLHSYSWTADGDHAEGWDHTEVVDEVMWALAGRRGSSDLQLSHPQLTLGNLGPNQHSKLSKLKQLTEIVNRKLFLKFVQETSNLVNYVLKKLREDQVQMADYALKSAGE</sequence>
<organism evidence="1 2">
    <name type="scientific">Eschrichtius robustus</name>
    <name type="common">California gray whale</name>
    <name type="synonym">Eschrichtius gibbosus</name>
    <dbReference type="NCBI Taxonomy" id="9764"/>
    <lineage>
        <taxon>Eukaryota</taxon>
        <taxon>Metazoa</taxon>
        <taxon>Chordata</taxon>
        <taxon>Craniata</taxon>
        <taxon>Vertebrata</taxon>
        <taxon>Euteleostomi</taxon>
        <taxon>Mammalia</taxon>
        <taxon>Eutheria</taxon>
        <taxon>Laurasiatheria</taxon>
        <taxon>Artiodactyla</taxon>
        <taxon>Whippomorpha</taxon>
        <taxon>Cetacea</taxon>
        <taxon>Mysticeti</taxon>
        <taxon>Eschrichtiidae</taxon>
        <taxon>Eschrichtius</taxon>
    </lineage>
</organism>
<reference evidence="1 2" key="1">
    <citation type="submission" date="2022-11" db="EMBL/GenBank/DDBJ databases">
        <title>Whole genome sequence of Eschrichtius robustus ER-17-0199.</title>
        <authorList>
            <person name="Bruniche-Olsen A."/>
            <person name="Black A.N."/>
            <person name="Fields C.J."/>
            <person name="Walden K."/>
            <person name="Dewoody J.A."/>
        </authorList>
    </citation>
    <scope>NUCLEOTIDE SEQUENCE [LARGE SCALE GENOMIC DNA]</scope>
    <source>
        <strain evidence="1">ER-17-0199</strain>
        <tissue evidence="1">Blubber</tissue>
    </source>
</reference>
<proteinExistence type="predicted"/>
<dbReference type="AlphaFoldDB" id="A0AB34GJ02"/>
<dbReference type="EMBL" id="JAIQCJ010002240">
    <property type="protein sequence ID" value="KAJ8778791.1"/>
    <property type="molecule type" value="Genomic_DNA"/>
</dbReference>
<evidence type="ECO:0000313" key="2">
    <source>
        <dbReference type="Proteomes" id="UP001159641"/>
    </source>
</evidence>
<evidence type="ECO:0008006" key="3">
    <source>
        <dbReference type="Google" id="ProtNLM"/>
    </source>
</evidence>
<name>A0AB34GJ02_ESCRO</name>
<gene>
    <name evidence="1" type="ORF">J1605_013468</name>
</gene>
<accession>A0AB34GJ02</accession>
<evidence type="ECO:0000313" key="1">
    <source>
        <dbReference type="EMBL" id="KAJ8778791.1"/>
    </source>
</evidence>
<comment type="caution">
    <text evidence="1">The sequence shown here is derived from an EMBL/GenBank/DDBJ whole genome shotgun (WGS) entry which is preliminary data.</text>
</comment>
<dbReference type="Proteomes" id="UP001159641">
    <property type="component" value="Unassembled WGS sequence"/>
</dbReference>
<protein>
    <recommendedName>
        <fullName evidence="3">Ciliary neurotrophic factor</fullName>
    </recommendedName>
</protein>
<keyword evidence="2" id="KW-1185">Reference proteome</keyword>